<evidence type="ECO:0000256" key="2">
    <source>
        <dbReference type="ARBA" id="ARBA00022692"/>
    </source>
</evidence>
<keyword evidence="5" id="KW-0732">Signal</keyword>
<keyword evidence="4" id="KW-0472">Membrane</keyword>
<dbReference type="PROSITE" id="PS52015">
    <property type="entry name" value="TONB_CTD"/>
    <property type="match status" value="1"/>
</dbReference>
<evidence type="ECO:0000313" key="7">
    <source>
        <dbReference type="EMBL" id="ASK68241.1"/>
    </source>
</evidence>
<dbReference type="InterPro" id="IPR006260">
    <property type="entry name" value="TonB/TolA_C"/>
</dbReference>
<feature type="chain" id="PRO_5012013387" evidence="5">
    <location>
        <begin position="20"/>
        <end position="126"/>
    </location>
</feature>
<organism evidence="7 8">
    <name type="scientific">Shewanella bicestrii</name>
    <dbReference type="NCBI Taxonomy" id="2018305"/>
    <lineage>
        <taxon>Bacteria</taxon>
        <taxon>Pseudomonadati</taxon>
        <taxon>Pseudomonadota</taxon>
        <taxon>Gammaproteobacteria</taxon>
        <taxon>Alteromonadales</taxon>
        <taxon>Shewanellaceae</taxon>
        <taxon>Shewanella</taxon>
    </lineage>
</organism>
<dbReference type="GO" id="GO:0016020">
    <property type="term" value="C:membrane"/>
    <property type="evidence" value="ECO:0007669"/>
    <property type="project" value="UniProtKB-SubCell"/>
</dbReference>
<name>A0A220UJX3_9GAMM</name>
<dbReference type="Proteomes" id="UP000198367">
    <property type="component" value="Chromosome"/>
</dbReference>
<dbReference type="EMBL" id="CP022358">
    <property type="protein sequence ID" value="ASK68241.1"/>
    <property type="molecule type" value="Genomic_DNA"/>
</dbReference>
<proteinExistence type="predicted"/>
<reference evidence="7 8" key="1">
    <citation type="submission" date="2017-07" db="EMBL/GenBank/DDBJ databases">
        <title>Phenotypical and genomic characterization of a clinical isolate of Shewanella bicestrii sp. nov. producing an extended-spectrum beta-lactamase and a new oxacillinase variant.</title>
        <authorList>
            <person name="Jousset A.B."/>
            <person name="Bonnin R.A."/>
            <person name="Girlich D."/>
            <person name="Dabos L."/>
            <person name="Potron A."/>
            <person name="Dortet L."/>
            <person name="Glaser P."/>
            <person name="Naas T."/>
        </authorList>
    </citation>
    <scope>NUCLEOTIDE SEQUENCE [LARGE SCALE GENOMIC DNA]</scope>
    <source>
        <strain evidence="7 8">JAB-1</strain>
    </source>
</reference>
<evidence type="ECO:0000256" key="1">
    <source>
        <dbReference type="ARBA" id="ARBA00004167"/>
    </source>
</evidence>
<evidence type="ECO:0000256" key="4">
    <source>
        <dbReference type="ARBA" id="ARBA00023136"/>
    </source>
</evidence>
<keyword evidence="2" id="KW-0812">Transmembrane</keyword>
<sequence>MKFWASLLIILGLSACVFTATKSPFLAKEPIEVELKELENYWVLPSNSYSVDDSGLVPPNSNGYVKVRCLIDSNGEVFDTQIIESQPEGGWDEFALRAVKSQKYLAAEKNSVKVPVYVVEEFTFEF</sequence>
<dbReference type="PROSITE" id="PS51257">
    <property type="entry name" value="PROKAR_LIPOPROTEIN"/>
    <property type="match status" value="1"/>
</dbReference>
<dbReference type="AlphaFoldDB" id="A0A220UJX3"/>
<dbReference type="SUPFAM" id="SSF74653">
    <property type="entry name" value="TolA/TonB C-terminal domain"/>
    <property type="match status" value="1"/>
</dbReference>
<feature type="domain" description="TonB C-terminal" evidence="6">
    <location>
        <begin position="37"/>
        <end position="126"/>
    </location>
</feature>
<dbReference type="KEGG" id="sbj:CF168_04775"/>
<accession>A0A220UJX3</accession>
<comment type="subcellular location">
    <subcellularLocation>
        <location evidence="1">Membrane</location>
        <topology evidence="1">Single-pass membrane protein</topology>
    </subcellularLocation>
</comment>
<evidence type="ECO:0000313" key="8">
    <source>
        <dbReference type="Proteomes" id="UP000198367"/>
    </source>
</evidence>
<evidence type="ECO:0000256" key="3">
    <source>
        <dbReference type="ARBA" id="ARBA00022989"/>
    </source>
</evidence>
<gene>
    <name evidence="7" type="ORF">CF168_04775</name>
</gene>
<dbReference type="Gene3D" id="3.30.1150.10">
    <property type="match status" value="1"/>
</dbReference>
<dbReference type="NCBIfam" id="TIGR01352">
    <property type="entry name" value="tonB_Cterm"/>
    <property type="match status" value="1"/>
</dbReference>
<protein>
    <submittedName>
        <fullName evidence="7">Energy transducer TonB</fullName>
    </submittedName>
</protein>
<keyword evidence="8" id="KW-1185">Reference proteome</keyword>
<dbReference type="Pfam" id="PF03544">
    <property type="entry name" value="TonB_C"/>
    <property type="match status" value="1"/>
</dbReference>
<feature type="signal peptide" evidence="5">
    <location>
        <begin position="1"/>
        <end position="19"/>
    </location>
</feature>
<keyword evidence="3" id="KW-1133">Transmembrane helix</keyword>
<dbReference type="RefSeq" id="WP_089067153.1">
    <property type="nucleotide sequence ID" value="NZ_CP022358.1"/>
</dbReference>
<dbReference type="InterPro" id="IPR037682">
    <property type="entry name" value="TonB_C"/>
</dbReference>
<evidence type="ECO:0000256" key="5">
    <source>
        <dbReference type="SAM" id="SignalP"/>
    </source>
</evidence>
<evidence type="ECO:0000259" key="6">
    <source>
        <dbReference type="PROSITE" id="PS52015"/>
    </source>
</evidence>
<dbReference type="GO" id="GO:0055085">
    <property type="term" value="P:transmembrane transport"/>
    <property type="evidence" value="ECO:0007669"/>
    <property type="project" value="InterPro"/>
</dbReference>